<dbReference type="InterPro" id="IPR020946">
    <property type="entry name" value="Flavin_mOase-like"/>
</dbReference>
<accession>A0AAN7HKM3</accession>
<dbReference type="InterPro" id="IPR036188">
    <property type="entry name" value="FAD/NAD-bd_sf"/>
</dbReference>
<dbReference type="PANTHER" id="PTHR23023">
    <property type="entry name" value="DIMETHYLANILINE MONOOXYGENASE"/>
    <property type="match status" value="1"/>
</dbReference>
<name>A0AAN7HKM3_9PEZI</name>
<dbReference type="Proteomes" id="UP001303647">
    <property type="component" value="Unassembled WGS sequence"/>
</dbReference>
<dbReference type="Pfam" id="PF13450">
    <property type="entry name" value="NAD_binding_8"/>
    <property type="match status" value="1"/>
</dbReference>
<dbReference type="PRINTS" id="PR00419">
    <property type="entry name" value="ADXRDTASE"/>
</dbReference>
<reference evidence="6" key="1">
    <citation type="journal article" date="2023" name="Mol. Phylogenet. Evol.">
        <title>Genome-scale phylogeny and comparative genomics of the fungal order Sordariales.</title>
        <authorList>
            <person name="Hensen N."/>
            <person name="Bonometti L."/>
            <person name="Westerberg I."/>
            <person name="Brannstrom I.O."/>
            <person name="Guillou S."/>
            <person name="Cros-Aarteil S."/>
            <person name="Calhoun S."/>
            <person name="Haridas S."/>
            <person name="Kuo A."/>
            <person name="Mondo S."/>
            <person name="Pangilinan J."/>
            <person name="Riley R."/>
            <person name="LaButti K."/>
            <person name="Andreopoulos B."/>
            <person name="Lipzen A."/>
            <person name="Chen C."/>
            <person name="Yan M."/>
            <person name="Daum C."/>
            <person name="Ng V."/>
            <person name="Clum A."/>
            <person name="Steindorff A."/>
            <person name="Ohm R.A."/>
            <person name="Martin F."/>
            <person name="Silar P."/>
            <person name="Natvig D.O."/>
            <person name="Lalanne C."/>
            <person name="Gautier V."/>
            <person name="Ament-Velasquez S.L."/>
            <person name="Kruys A."/>
            <person name="Hutchinson M.I."/>
            <person name="Powell A.J."/>
            <person name="Barry K."/>
            <person name="Miller A.N."/>
            <person name="Grigoriev I.V."/>
            <person name="Debuchy R."/>
            <person name="Gladieux P."/>
            <person name="Hiltunen Thoren M."/>
            <person name="Johannesson H."/>
        </authorList>
    </citation>
    <scope>NUCLEOTIDE SEQUENCE</scope>
    <source>
        <strain evidence="6">CBS 359.72</strain>
    </source>
</reference>
<evidence type="ECO:0000256" key="5">
    <source>
        <dbReference type="ARBA" id="ARBA00023002"/>
    </source>
</evidence>
<protein>
    <recommendedName>
        <fullName evidence="8">Flavin-containing monooxygenase</fullName>
    </recommendedName>
</protein>
<dbReference type="InterPro" id="IPR050346">
    <property type="entry name" value="FMO-like"/>
</dbReference>
<dbReference type="SUPFAM" id="SSF51905">
    <property type="entry name" value="FAD/NAD(P)-binding domain"/>
    <property type="match status" value="1"/>
</dbReference>
<gene>
    <name evidence="6" type="ORF">C7999DRAFT_44675</name>
</gene>
<dbReference type="GO" id="GO:0004499">
    <property type="term" value="F:N,N-dimethylaniline monooxygenase activity"/>
    <property type="evidence" value="ECO:0007669"/>
    <property type="project" value="InterPro"/>
</dbReference>
<dbReference type="GO" id="GO:0050661">
    <property type="term" value="F:NADP binding"/>
    <property type="evidence" value="ECO:0007669"/>
    <property type="project" value="InterPro"/>
</dbReference>
<evidence type="ECO:0000256" key="3">
    <source>
        <dbReference type="ARBA" id="ARBA00022827"/>
    </source>
</evidence>
<proteinExistence type="inferred from homology"/>
<evidence type="ECO:0000313" key="7">
    <source>
        <dbReference type="Proteomes" id="UP001303647"/>
    </source>
</evidence>
<dbReference type="PIRSF" id="PIRSF000332">
    <property type="entry name" value="FMO"/>
    <property type="match status" value="1"/>
</dbReference>
<dbReference type="Gene3D" id="3.50.50.60">
    <property type="entry name" value="FAD/NAD(P)-binding domain"/>
    <property type="match status" value="2"/>
</dbReference>
<dbReference type="EMBL" id="MU857806">
    <property type="protein sequence ID" value="KAK4243529.1"/>
    <property type="molecule type" value="Genomic_DNA"/>
</dbReference>
<sequence>MGSQGDDNFCFPTTIKSVAVIGAGISGVTSAAYLLRQGLNVTVFERLSVAGGVWYYDPTAPPDPPYPNERPPAPTWAPGSIHHIFEEACLAHAPPGPCYNGLRNNIPTPVIRTLLLDWPKGTLDYITHDEVERYIQNIAVHTGVQDRNSDPASPRWTIHAQTLQRVASKRKDDGYKLVGREWSFHAMVVATGRYHEPRIPDVPGLKEWKERFPDNGLHSKAYRSPEVFREKTVFLLGDGVSALDIGREIVSIAKMTYQSSRGGKFDLPAVMFAPDIRGVRTVDKFVIEEGGGIDAIVLSTTVPKEEADNNVIITSDGCTTHNLYKDLFYIPDPTLAFVVVLYHASAFSLYDFQAQVVARVFAGKAQLPNQKVMRDEYNELKRAISTGGAAFHSLLNKSVEYMQGIQDWINRDAVRLGHEPMDAIDPKWLQSQAKFVNHLKDQRSPSKNH</sequence>
<comment type="similarity">
    <text evidence="1">Belongs to the FMO family.</text>
</comment>
<evidence type="ECO:0000313" key="6">
    <source>
        <dbReference type="EMBL" id="KAK4243529.1"/>
    </source>
</evidence>
<keyword evidence="7" id="KW-1185">Reference proteome</keyword>
<evidence type="ECO:0008006" key="8">
    <source>
        <dbReference type="Google" id="ProtNLM"/>
    </source>
</evidence>
<evidence type="ECO:0000256" key="1">
    <source>
        <dbReference type="ARBA" id="ARBA00009183"/>
    </source>
</evidence>
<evidence type="ECO:0000256" key="4">
    <source>
        <dbReference type="ARBA" id="ARBA00022857"/>
    </source>
</evidence>
<keyword evidence="4" id="KW-0521">NADP</keyword>
<evidence type="ECO:0000256" key="2">
    <source>
        <dbReference type="ARBA" id="ARBA00022630"/>
    </source>
</evidence>
<dbReference type="InterPro" id="IPR000960">
    <property type="entry name" value="Flavin_mOase"/>
</dbReference>
<dbReference type="Pfam" id="PF00743">
    <property type="entry name" value="FMO-like"/>
    <property type="match status" value="1"/>
</dbReference>
<keyword evidence="3" id="KW-0274">FAD</keyword>
<organism evidence="6 7">
    <name type="scientific">Corynascus novoguineensis</name>
    <dbReference type="NCBI Taxonomy" id="1126955"/>
    <lineage>
        <taxon>Eukaryota</taxon>
        <taxon>Fungi</taxon>
        <taxon>Dikarya</taxon>
        <taxon>Ascomycota</taxon>
        <taxon>Pezizomycotina</taxon>
        <taxon>Sordariomycetes</taxon>
        <taxon>Sordariomycetidae</taxon>
        <taxon>Sordariales</taxon>
        <taxon>Chaetomiaceae</taxon>
        <taxon>Corynascus</taxon>
    </lineage>
</organism>
<dbReference type="AlphaFoldDB" id="A0AAN7HKM3"/>
<keyword evidence="5" id="KW-0560">Oxidoreductase</keyword>
<keyword evidence="2" id="KW-0285">Flavoprotein</keyword>
<dbReference type="GO" id="GO:0050660">
    <property type="term" value="F:flavin adenine dinucleotide binding"/>
    <property type="evidence" value="ECO:0007669"/>
    <property type="project" value="InterPro"/>
</dbReference>
<reference evidence="6" key="2">
    <citation type="submission" date="2023-05" db="EMBL/GenBank/DDBJ databases">
        <authorList>
            <consortium name="Lawrence Berkeley National Laboratory"/>
            <person name="Steindorff A."/>
            <person name="Hensen N."/>
            <person name="Bonometti L."/>
            <person name="Westerberg I."/>
            <person name="Brannstrom I.O."/>
            <person name="Guillou S."/>
            <person name="Cros-Aarteil S."/>
            <person name="Calhoun S."/>
            <person name="Haridas S."/>
            <person name="Kuo A."/>
            <person name="Mondo S."/>
            <person name="Pangilinan J."/>
            <person name="Riley R."/>
            <person name="Labutti K."/>
            <person name="Andreopoulos B."/>
            <person name="Lipzen A."/>
            <person name="Chen C."/>
            <person name="Yanf M."/>
            <person name="Daum C."/>
            <person name="Ng V."/>
            <person name="Clum A."/>
            <person name="Ohm R."/>
            <person name="Martin F."/>
            <person name="Silar P."/>
            <person name="Natvig D."/>
            <person name="Lalanne C."/>
            <person name="Gautier V."/>
            <person name="Ament-Velasquez S.L."/>
            <person name="Kruys A."/>
            <person name="Hutchinson M.I."/>
            <person name="Powell A.J."/>
            <person name="Barry K."/>
            <person name="Miller A.N."/>
            <person name="Grigoriev I.V."/>
            <person name="Debuchy R."/>
            <person name="Gladieux P."/>
            <person name="Thoren M.H."/>
            <person name="Johannesson H."/>
        </authorList>
    </citation>
    <scope>NUCLEOTIDE SEQUENCE</scope>
    <source>
        <strain evidence="6">CBS 359.72</strain>
    </source>
</reference>
<comment type="caution">
    <text evidence="6">The sequence shown here is derived from an EMBL/GenBank/DDBJ whole genome shotgun (WGS) entry which is preliminary data.</text>
</comment>